<reference evidence="2" key="1">
    <citation type="submission" date="2018-05" db="EMBL/GenBank/DDBJ databases">
        <authorList>
            <person name="Nie L."/>
        </authorList>
    </citation>
    <scope>NUCLEOTIDE SEQUENCE [LARGE SCALE GENOMIC DNA]</scope>
    <source>
        <strain evidence="2">NL</strain>
    </source>
</reference>
<name>A0A328BLS6_9BACT</name>
<accession>A0A328BLS6</accession>
<proteinExistence type="predicted"/>
<dbReference type="RefSeq" id="WP_111477943.1">
    <property type="nucleotide sequence ID" value="NZ_QHKM01000002.1"/>
</dbReference>
<organism evidence="1 2">
    <name type="scientific">Hymenobacter edaphi</name>
    <dbReference type="NCBI Taxonomy" id="2211146"/>
    <lineage>
        <taxon>Bacteria</taxon>
        <taxon>Pseudomonadati</taxon>
        <taxon>Bacteroidota</taxon>
        <taxon>Cytophagia</taxon>
        <taxon>Cytophagales</taxon>
        <taxon>Hymenobacteraceae</taxon>
        <taxon>Hymenobacter</taxon>
    </lineage>
</organism>
<sequence length="233" mass="25641">MTDKQRAKLQMMQATLRVLDEYADLYTGNAAFGKARQQLRDLVAELDPTADNQQGAARTATPGAVKKQTKRHLAQRAAEVAAALYAHADDTDNLNLNLQTDSDYSESQLSRSTDNDLLRIAKNIHERATILLPQLQDQDVTAAELDELAAALKAFKDELATPRVAAATGKAHTQSLAADLRQANALLRNRADKFMVRFQRNHPQFHTAYQSARQTINTAARKENAPNPAAPTV</sequence>
<dbReference type="OrthoDB" id="877976at2"/>
<evidence type="ECO:0000313" key="2">
    <source>
        <dbReference type="Proteomes" id="UP000248553"/>
    </source>
</evidence>
<gene>
    <name evidence="1" type="ORF">DLM85_09900</name>
</gene>
<comment type="caution">
    <text evidence="1">The sequence shown here is derived from an EMBL/GenBank/DDBJ whole genome shotgun (WGS) entry which is preliminary data.</text>
</comment>
<evidence type="ECO:0000313" key="1">
    <source>
        <dbReference type="EMBL" id="RAK68330.1"/>
    </source>
</evidence>
<dbReference type="AlphaFoldDB" id="A0A328BLS6"/>
<dbReference type="EMBL" id="QHKM01000002">
    <property type="protein sequence ID" value="RAK68330.1"/>
    <property type="molecule type" value="Genomic_DNA"/>
</dbReference>
<keyword evidence="2" id="KW-1185">Reference proteome</keyword>
<dbReference type="Proteomes" id="UP000248553">
    <property type="component" value="Unassembled WGS sequence"/>
</dbReference>
<protein>
    <submittedName>
        <fullName evidence="1">Uncharacterized protein</fullName>
    </submittedName>
</protein>